<protein>
    <submittedName>
        <fullName evidence="2">Uncharacterized protein</fullName>
    </submittedName>
</protein>
<gene>
    <name evidence="2" type="ordered locus">BMAA0038</name>
</gene>
<dbReference type="HOGENOM" id="CLU_1913131_0_0_4"/>
<evidence type="ECO:0000313" key="3">
    <source>
        <dbReference type="Proteomes" id="UP000006693"/>
    </source>
</evidence>
<dbReference type="KEGG" id="bma:BMAA0038"/>
<evidence type="ECO:0000313" key="2">
    <source>
        <dbReference type="EMBL" id="AAY59215.1"/>
    </source>
</evidence>
<proteinExistence type="predicted"/>
<organism evidence="2 3">
    <name type="scientific">Burkholderia mallei (strain ATCC 23344)</name>
    <dbReference type="NCBI Taxonomy" id="243160"/>
    <lineage>
        <taxon>Bacteria</taxon>
        <taxon>Pseudomonadati</taxon>
        <taxon>Pseudomonadota</taxon>
        <taxon>Betaproteobacteria</taxon>
        <taxon>Burkholderiales</taxon>
        <taxon>Burkholderiaceae</taxon>
        <taxon>Burkholderia</taxon>
        <taxon>pseudomallei group</taxon>
    </lineage>
</organism>
<name>A0A0H2XDD2_BURMA</name>
<accession>A0A0H2XDD2</accession>
<reference evidence="2 3" key="1">
    <citation type="journal article" date="2004" name="Proc. Natl. Acad. Sci. U.S.A.">
        <title>Structural flexibility in the Burkholderia mallei genome.</title>
        <authorList>
            <person name="Nierman W.C."/>
            <person name="DeShazer D."/>
            <person name="Kim H.S."/>
            <person name="Tettelin H."/>
            <person name="Nelson K.E."/>
            <person name="Feldblyum T."/>
            <person name="Ulrich R.L."/>
            <person name="Ronning C.M."/>
            <person name="Brinkac L.M."/>
            <person name="Daugherty S.C."/>
            <person name="Davidsen T.D."/>
            <person name="Deboy R.T."/>
            <person name="Dimitrov G."/>
            <person name="Dodson R.J."/>
            <person name="Durkin A.S."/>
            <person name="Gwinn M.L."/>
            <person name="Haft D.H."/>
            <person name="Khouri H."/>
            <person name="Kolonay J.F."/>
            <person name="Madupu R."/>
            <person name="Mohammoud Y."/>
            <person name="Nelson W.C."/>
            <person name="Radune D."/>
            <person name="Romero C.M."/>
            <person name="Sarria S."/>
            <person name="Selengut J."/>
            <person name="Shamblin C."/>
            <person name="Sullivan S.A."/>
            <person name="White O."/>
            <person name="Yu Y."/>
            <person name="Zafar N."/>
            <person name="Zhou L."/>
            <person name="Fraser C.M."/>
        </authorList>
    </citation>
    <scope>NUCLEOTIDE SEQUENCE [LARGE SCALE GENOMIC DNA]</scope>
    <source>
        <strain evidence="2 3">ATCC 23344</strain>
    </source>
</reference>
<dbReference type="EMBL" id="CP000011">
    <property type="protein sequence ID" value="AAY59215.1"/>
    <property type="molecule type" value="Genomic_DNA"/>
</dbReference>
<feature type="region of interest" description="Disordered" evidence="1">
    <location>
        <begin position="1"/>
        <end position="27"/>
    </location>
</feature>
<evidence type="ECO:0000256" key="1">
    <source>
        <dbReference type="SAM" id="MobiDB-lite"/>
    </source>
</evidence>
<sequence>MASDVTSDAASDAVPVRGAHDRRRRPRAVSAPLGRVCIRISKRSRAHVFDSGERLMRTFECVRRALVALRRLASWRCIDGNFARMEALAMSGYAVTRLRGYAVTRLRGHAVMRSCGHAVMRSCGHAEHRHRH</sequence>
<feature type="compositionally biased region" description="Low complexity" evidence="1">
    <location>
        <begin position="1"/>
        <end position="17"/>
    </location>
</feature>
<dbReference type="AlphaFoldDB" id="A0A0H2XDD2"/>
<keyword evidence="3" id="KW-1185">Reference proteome</keyword>
<dbReference type="Proteomes" id="UP000006693">
    <property type="component" value="Chromosome 2"/>
</dbReference>